<dbReference type="InterPro" id="IPR050230">
    <property type="entry name" value="CALM/Myosin/TropC-like"/>
</dbReference>
<dbReference type="InterPro" id="IPR018247">
    <property type="entry name" value="EF_Hand_1_Ca_BS"/>
</dbReference>
<dbReference type="SMART" id="SM00054">
    <property type="entry name" value="EFh"/>
    <property type="match status" value="2"/>
</dbReference>
<feature type="domain" description="EF-hand" evidence="3">
    <location>
        <begin position="8"/>
        <end position="43"/>
    </location>
</feature>
<dbReference type="SUPFAM" id="SSF47473">
    <property type="entry name" value="EF-hand"/>
    <property type="match status" value="1"/>
</dbReference>
<dbReference type="Pfam" id="PF13499">
    <property type="entry name" value="EF-hand_7"/>
    <property type="match status" value="1"/>
</dbReference>
<name>A0A0B7A7G1_9EUPU</name>
<dbReference type="FunFam" id="1.10.238.10:FF:000003">
    <property type="entry name" value="Calmodulin A"/>
    <property type="match status" value="1"/>
</dbReference>
<protein>
    <recommendedName>
        <fullName evidence="3">EF-hand domain-containing protein</fullName>
    </recommendedName>
</protein>
<evidence type="ECO:0000313" key="4">
    <source>
        <dbReference type="EMBL" id="CEK76597.1"/>
    </source>
</evidence>
<dbReference type="InterPro" id="IPR002048">
    <property type="entry name" value="EF_hand_dom"/>
</dbReference>
<keyword evidence="2" id="KW-0106">Calcium</keyword>
<dbReference type="GO" id="GO:0016460">
    <property type="term" value="C:myosin II complex"/>
    <property type="evidence" value="ECO:0007669"/>
    <property type="project" value="TreeGrafter"/>
</dbReference>
<feature type="domain" description="EF-hand" evidence="3">
    <location>
        <begin position="81"/>
        <end position="116"/>
    </location>
</feature>
<organism evidence="4">
    <name type="scientific">Arion vulgaris</name>
    <dbReference type="NCBI Taxonomy" id="1028688"/>
    <lineage>
        <taxon>Eukaryota</taxon>
        <taxon>Metazoa</taxon>
        <taxon>Spiralia</taxon>
        <taxon>Lophotrochozoa</taxon>
        <taxon>Mollusca</taxon>
        <taxon>Gastropoda</taxon>
        <taxon>Heterobranchia</taxon>
        <taxon>Euthyneura</taxon>
        <taxon>Panpulmonata</taxon>
        <taxon>Eupulmonata</taxon>
        <taxon>Stylommatophora</taxon>
        <taxon>Helicina</taxon>
        <taxon>Arionoidea</taxon>
        <taxon>Arionidae</taxon>
        <taxon>Arion</taxon>
    </lineage>
</organism>
<dbReference type="PROSITE" id="PS00018">
    <property type="entry name" value="EF_HAND_1"/>
    <property type="match status" value="1"/>
</dbReference>
<dbReference type="Gene3D" id="1.10.238.10">
    <property type="entry name" value="EF-hand"/>
    <property type="match status" value="2"/>
</dbReference>
<dbReference type="EMBL" id="HACG01029732">
    <property type="protein sequence ID" value="CEK76597.1"/>
    <property type="molecule type" value="Transcribed_RNA"/>
</dbReference>
<evidence type="ECO:0000256" key="1">
    <source>
        <dbReference type="ARBA" id="ARBA00022737"/>
    </source>
</evidence>
<dbReference type="CDD" id="cd00051">
    <property type="entry name" value="EFh"/>
    <property type="match status" value="1"/>
</dbReference>
<dbReference type="PROSITE" id="PS50222">
    <property type="entry name" value="EF_HAND_2"/>
    <property type="match status" value="2"/>
</dbReference>
<dbReference type="PANTHER" id="PTHR23048">
    <property type="entry name" value="MYOSIN LIGHT CHAIN 1, 3"/>
    <property type="match status" value="1"/>
</dbReference>
<dbReference type="InterPro" id="IPR011992">
    <property type="entry name" value="EF-hand-dom_pair"/>
</dbReference>
<evidence type="ECO:0000259" key="3">
    <source>
        <dbReference type="PROSITE" id="PS50222"/>
    </source>
</evidence>
<reference evidence="4" key="1">
    <citation type="submission" date="2014-12" db="EMBL/GenBank/DDBJ databases">
        <title>Insight into the proteome of Arion vulgaris.</title>
        <authorList>
            <person name="Aradska J."/>
            <person name="Bulat T."/>
            <person name="Smidak R."/>
            <person name="Sarate P."/>
            <person name="Gangsoo J."/>
            <person name="Sialana F."/>
            <person name="Bilban M."/>
            <person name="Lubec G."/>
        </authorList>
    </citation>
    <scope>NUCLEOTIDE SEQUENCE</scope>
    <source>
        <tissue evidence="4">Skin</tissue>
    </source>
</reference>
<sequence length="148" mass="16730">MVSKISEDELAEIKETFTLFDTRGDEKIAASQLGDVLRALSQNPTEQEIRKCGFSQNPDARVSFETFYPFLQTVSKNRILPSMDDFIEGFRVFDKDQNGTIASADLRHILTSLGEKLTEDEVDQLIVGQEDSQGNIQYEDFIKLVMNG</sequence>
<dbReference type="PANTHER" id="PTHR23048:SF49">
    <property type="entry name" value="FI08416P-RELATED"/>
    <property type="match status" value="1"/>
</dbReference>
<keyword evidence="1" id="KW-0677">Repeat</keyword>
<proteinExistence type="predicted"/>
<accession>A0A0B7A7G1</accession>
<dbReference type="GO" id="GO:0005509">
    <property type="term" value="F:calcium ion binding"/>
    <property type="evidence" value="ECO:0007669"/>
    <property type="project" value="InterPro"/>
</dbReference>
<gene>
    <name evidence="4" type="primary">ORF100672</name>
</gene>
<evidence type="ECO:0000256" key="2">
    <source>
        <dbReference type="ARBA" id="ARBA00022837"/>
    </source>
</evidence>
<dbReference type="AlphaFoldDB" id="A0A0B7A7G1"/>